<evidence type="ECO:0000256" key="6">
    <source>
        <dbReference type="ARBA" id="ARBA00022989"/>
    </source>
</evidence>
<dbReference type="Pfam" id="PF13231">
    <property type="entry name" value="PMT_2"/>
    <property type="match status" value="1"/>
</dbReference>
<keyword evidence="2" id="KW-1003">Cell membrane</keyword>
<gene>
    <name evidence="10" type="ORF">A2227_01285</name>
</gene>
<dbReference type="GO" id="GO:0010041">
    <property type="term" value="P:response to iron(III) ion"/>
    <property type="evidence" value="ECO:0007669"/>
    <property type="project" value="TreeGrafter"/>
</dbReference>
<keyword evidence="5 8" id="KW-0812">Transmembrane</keyword>
<dbReference type="InterPro" id="IPR038731">
    <property type="entry name" value="RgtA/B/C-like"/>
</dbReference>
<evidence type="ECO:0000256" key="8">
    <source>
        <dbReference type="SAM" id="Phobius"/>
    </source>
</evidence>
<feature type="transmembrane region" description="Helical" evidence="8">
    <location>
        <begin position="97"/>
        <end position="115"/>
    </location>
</feature>
<keyword evidence="3" id="KW-0328">Glycosyltransferase</keyword>
<dbReference type="InterPro" id="IPR050297">
    <property type="entry name" value="LipidA_mod_glycosyltrf_83"/>
</dbReference>
<comment type="subcellular location">
    <subcellularLocation>
        <location evidence="1">Cell membrane</location>
        <topology evidence="1">Multi-pass membrane protein</topology>
    </subcellularLocation>
</comment>
<reference evidence="10 11" key="1">
    <citation type="journal article" date="2016" name="Nat. Commun.">
        <title>Thousands of microbial genomes shed light on interconnected biogeochemical processes in an aquifer system.</title>
        <authorList>
            <person name="Anantharaman K."/>
            <person name="Brown C.T."/>
            <person name="Hug L.A."/>
            <person name="Sharon I."/>
            <person name="Castelle C.J."/>
            <person name="Probst A.J."/>
            <person name="Thomas B.C."/>
            <person name="Singh A."/>
            <person name="Wilkins M.J."/>
            <person name="Karaoz U."/>
            <person name="Brodie E.L."/>
            <person name="Williams K.H."/>
            <person name="Hubbard S.S."/>
            <person name="Banfield J.F."/>
        </authorList>
    </citation>
    <scope>NUCLEOTIDE SEQUENCE [LARGE SCALE GENOMIC DNA]</scope>
</reference>
<dbReference type="GO" id="GO:0016763">
    <property type="term" value="F:pentosyltransferase activity"/>
    <property type="evidence" value="ECO:0007669"/>
    <property type="project" value="TreeGrafter"/>
</dbReference>
<dbReference type="AlphaFoldDB" id="A0A1F5SGJ6"/>
<feature type="transmembrane region" description="Helical" evidence="8">
    <location>
        <begin position="304"/>
        <end position="321"/>
    </location>
</feature>
<keyword evidence="7 8" id="KW-0472">Membrane</keyword>
<feature type="transmembrane region" description="Helical" evidence="8">
    <location>
        <begin position="171"/>
        <end position="201"/>
    </location>
</feature>
<protein>
    <recommendedName>
        <fullName evidence="9">Glycosyltransferase RgtA/B/C/D-like domain-containing protein</fullName>
    </recommendedName>
</protein>
<sequence>MKSIISKTKKFFPAIFLLMIILFSSVLFFFRLGDAPLWDFDEVTYVQVARNTLDSDNRLSLIGPDNKSYWFDKPPLCFWAMMASIKLFGASEFALRLPYALFGLMGIILVWLLAYQLSNNYWIAHLSSIILLLSGDFVFAARQVRMDAAVTTAIIFAVYGFVKGWKNPKWYLGFGAGIAIGIMIKSVIGILAIPIALIFSLVYSRWDWIKDKFFWLSVLFGVLIAAPWHIYETIKFGADFWNSYFIFHVAKRVYEPIAGGDGRAIVYYIKNLFIYIEPWFPLLLVLAGYLIYKHKLKFSQYPKLQLASLLSALFILFIFSIPVTKLWFYLEPMYPFLAIFVAAFFVEILLKRGREGRIQTGLIMVIFILVGFINTYSQIMNMRSKYTYENTLAEEEKKIGLYLSENVQRENIYAIDHVYLNTLWYYSNHNIIPINSSINLSGRFYFILSKEYHEQYSRHKGFREKSELIIEGDKIVLVAMDAGEETVKLNVE</sequence>
<evidence type="ECO:0000313" key="11">
    <source>
        <dbReference type="Proteomes" id="UP000178367"/>
    </source>
</evidence>
<feature type="transmembrane region" description="Helical" evidence="8">
    <location>
        <begin position="121"/>
        <end position="141"/>
    </location>
</feature>
<proteinExistence type="predicted"/>
<keyword evidence="6 8" id="KW-1133">Transmembrane helix</keyword>
<dbReference type="STRING" id="1797994.A2227_01285"/>
<feature type="transmembrane region" description="Helical" evidence="8">
    <location>
        <begin position="272"/>
        <end position="292"/>
    </location>
</feature>
<dbReference type="GO" id="GO:0009103">
    <property type="term" value="P:lipopolysaccharide biosynthetic process"/>
    <property type="evidence" value="ECO:0007669"/>
    <property type="project" value="UniProtKB-ARBA"/>
</dbReference>
<dbReference type="PANTHER" id="PTHR33908">
    <property type="entry name" value="MANNOSYLTRANSFERASE YKCB-RELATED"/>
    <property type="match status" value="1"/>
</dbReference>
<dbReference type="EMBL" id="MFGB01000020">
    <property type="protein sequence ID" value="OGF25815.1"/>
    <property type="molecule type" value="Genomic_DNA"/>
</dbReference>
<evidence type="ECO:0000313" key="10">
    <source>
        <dbReference type="EMBL" id="OGF25815.1"/>
    </source>
</evidence>
<keyword evidence="4" id="KW-0808">Transferase</keyword>
<dbReference type="Proteomes" id="UP000178367">
    <property type="component" value="Unassembled WGS sequence"/>
</dbReference>
<feature type="domain" description="Glycosyltransferase RgtA/B/C/D-like" evidence="9">
    <location>
        <begin position="72"/>
        <end position="231"/>
    </location>
</feature>
<organism evidence="10 11">
    <name type="scientific">Candidatus Falkowbacteria bacterium RIFOXYA2_FULL_47_19</name>
    <dbReference type="NCBI Taxonomy" id="1797994"/>
    <lineage>
        <taxon>Bacteria</taxon>
        <taxon>Candidatus Falkowiibacteriota</taxon>
    </lineage>
</organism>
<dbReference type="PANTHER" id="PTHR33908:SF3">
    <property type="entry name" value="UNDECAPRENYL PHOSPHATE-ALPHA-4-AMINO-4-DEOXY-L-ARABINOSE ARABINOSYL TRANSFERASE"/>
    <property type="match status" value="1"/>
</dbReference>
<evidence type="ECO:0000256" key="4">
    <source>
        <dbReference type="ARBA" id="ARBA00022679"/>
    </source>
</evidence>
<feature type="transmembrane region" description="Helical" evidence="8">
    <location>
        <begin position="12"/>
        <end position="30"/>
    </location>
</feature>
<comment type="caution">
    <text evidence="10">The sequence shown here is derived from an EMBL/GenBank/DDBJ whole genome shotgun (WGS) entry which is preliminary data.</text>
</comment>
<accession>A0A1F5SGJ6</accession>
<evidence type="ECO:0000256" key="5">
    <source>
        <dbReference type="ARBA" id="ARBA00022692"/>
    </source>
</evidence>
<feature type="transmembrane region" description="Helical" evidence="8">
    <location>
        <begin position="362"/>
        <end position="379"/>
    </location>
</feature>
<evidence type="ECO:0000256" key="7">
    <source>
        <dbReference type="ARBA" id="ARBA00023136"/>
    </source>
</evidence>
<feature type="transmembrane region" description="Helical" evidence="8">
    <location>
        <begin position="333"/>
        <end position="350"/>
    </location>
</feature>
<name>A0A1F5SGJ6_9BACT</name>
<feature type="transmembrane region" description="Helical" evidence="8">
    <location>
        <begin position="148"/>
        <end position="165"/>
    </location>
</feature>
<evidence type="ECO:0000256" key="1">
    <source>
        <dbReference type="ARBA" id="ARBA00004651"/>
    </source>
</evidence>
<feature type="transmembrane region" description="Helical" evidence="8">
    <location>
        <begin position="213"/>
        <end position="231"/>
    </location>
</feature>
<evidence type="ECO:0000259" key="9">
    <source>
        <dbReference type="Pfam" id="PF13231"/>
    </source>
</evidence>
<evidence type="ECO:0000256" key="3">
    <source>
        <dbReference type="ARBA" id="ARBA00022676"/>
    </source>
</evidence>
<evidence type="ECO:0000256" key="2">
    <source>
        <dbReference type="ARBA" id="ARBA00022475"/>
    </source>
</evidence>
<dbReference type="GO" id="GO:0005886">
    <property type="term" value="C:plasma membrane"/>
    <property type="evidence" value="ECO:0007669"/>
    <property type="project" value="UniProtKB-SubCell"/>
</dbReference>